<gene>
    <name evidence="1" type="ORF">CEXT_232181</name>
</gene>
<organism evidence="1 2">
    <name type="scientific">Caerostris extrusa</name>
    <name type="common">Bark spider</name>
    <name type="synonym">Caerostris bankana</name>
    <dbReference type="NCBI Taxonomy" id="172846"/>
    <lineage>
        <taxon>Eukaryota</taxon>
        <taxon>Metazoa</taxon>
        <taxon>Ecdysozoa</taxon>
        <taxon>Arthropoda</taxon>
        <taxon>Chelicerata</taxon>
        <taxon>Arachnida</taxon>
        <taxon>Araneae</taxon>
        <taxon>Araneomorphae</taxon>
        <taxon>Entelegynae</taxon>
        <taxon>Araneoidea</taxon>
        <taxon>Araneidae</taxon>
        <taxon>Caerostris</taxon>
    </lineage>
</organism>
<comment type="caution">
    <text evidence="1">The sequence shown here is derived from an EMBL/GenBank/DDBJ whole genome shotgun (WGS) entry which is preliminary data.</text>
</comment>
<evidence type="ECO:0000313" key="2">
    <source>
        <dbReference type="Proteomes" id="UP001054945"/>
    </source>
</evidence>
<sequence length="116" mass="13016">MQSHLSLSVRTVYSVACNAIFDVSFLVGNDGTKIHHLPVLCPRNCPRHDIGADAASHLSLSVPLCTQFLVMQFLCNDGTNRNKLTPISLLMSFIVRRLFGRMIWSTSFTKAYLMTR</sequence>
<name>A0AAV4P0R9_CAEEX</name>
<reference evidence="1 2" key="1">
    <citation type="submission" date="2021-06" db="EMBL/GenBank/DDBJ databases">
        <title>Caerostris extrusa draft genome.</title>
        <authorList>
            <person name="Kono N."/>
            <person name="Arakawa K."/>
        </authorList>
    </citation>
    <scope>NUCLEOTIDE SEQUENCE [LARGE SCALE GENOMIC DNA]</scope>
</reference>
<accession>A0AAV4P0R9</accession>
<keyword evidence="2" id="KW-1185">Reference proteome</keyword>
<evidence type="ECO:0000313" key="1">
    <source>
        <dbReference type="EMBL" id="GIX89366.1"/>
    </source>
</evidence>
<dbReference type="Proteomes" id="UP001054945">
    <property type="component" value="Unassembled WGS sequence"/>
</dbReference>
<protein>
    <submittedName>
        <fullName evidence="1">Uncharacterized protein</fullName>
    </submittedName>
</protein>
<dbReference type="EMBL" id="BPLR01021417">
    <property type="protein sequence ID" value="GIX89366.1"/>
    <property type="molecule type" value="Genomic_DNA"/>
</dbReference>
<proteinExistence type="predicted"/>
<dbReference type="AlphaFoldDB" id="A0AAV4P0R9"/>